<evidence type="ECO:0000256" key="1">
    <source>
        <dbReference type="SAM" id="SignalP"/>
    </source>
</evidence>
<keyword evidence="1" id="KW-0732">Signal</keyword>
<dbReference type="PANTHER" id="PTHR48098:SF1">
    <property type="entry name" value="DIACYLGLYCEROL ACYLTRANSFERASE_MYCOLYLTRANSFERASE AG85A"/>
    <property type="match status" value="1"/>
</dbReference>
<sequence length="390" mass="43788">MRLTKLSFIYVVFTLASFQWVQDSVAQVAEGSIPAPSNINPNDCPCIFEDLTVLFKVNAPNAGKMQIDIAGKMYDMHKNQQGIWEVRTDPLDPGFHYYSLVIQGLKVADPASETFYGMGRMASAIEIHEAGIDFYELKDIPHGELRSVNYFSKTTGSWRKINIYTPPGYDQDQSVHYPVLYIQHGGGEDERGWAEQGKTNIILDNLIAEGKAKPMIVAIPNGNVTKPGMNARGYTDEAMDAFKEELFENIIPFVERNYRAKPNQENRALAGLSMGGGQAFYTGLRNRDQFDYIGIFSTGLFGGIREAEPDFDPETIIPGILSESQTFNAGLKVFYISVGEQDMRIAATKKLIDTFQTKGVKVEFASFPGDHEWQVWRKSLHDFAQKIFKD</sequence>
<feature type="signal peptide" evidence="1">
    <location>
        <begin position="1"/>
        <end position="21"/>
    </location>
</feature>
<dbReference type="InterPro" id="IPR050583">
    <property type="entry name" value="Mycobacterial_A85_antigen"/>
</dbReference>
<keyword evidence="3" id="KW-1185">Reference proteome</keyword>
<dbReference type="CDD" id="cd02858">
    <property type="entry name" value="E_set_Esterase_N"/>
    <property type="match status" value="1"/>
</dbReference>
<name>A0A951MGD0_9BACT</name>
<dbReference type="Proteomes" id="UP000727490">
    <property type="component" value="Unassembled WGS sequence"/>
</dbReference>
<dbReference type="GO" id="GO:0016747">
    <property type="term" value="F:acyltransferase activity, transferring groups other than amino-acyl groups"/>
    <property type="evidence" value="ECO:0007669"/>
    <property type="project" value="TreeGrafter"/>
</dbReference>
<reference evidence="2 3" key="1">
    <citation type="journal article" date="2020" name="Syst. Appl. Microbiol.">
        <title>Arthrospiribacter ruber gen. nov., sp. nov., a novel bacterium isolated from Arthrospira cultures.</title>
        <authorList>
            <person name="Waleron M."/>
            <person name="Misztak A."/>
            <person name="Waleron M.M."/>
            <person name="Furmaniak M."/>
            <person name="Mrozik A."/>
            <person name="Waleron K."/>
        </authorList>
    </citation>
    <scope>NUCLEOTIDE SEQUENCE [LARGE SCALE GENOMIC DNA]</scope>
    <source>
        <strain evidence="2 3">DPMB0001</strain>
    </source>
</reference>
<organism evidence="2 3">
    <name type="scientific">Arthrospiribacter ruber</name>
    <dbReference type="NCBI Taxonomy" id="2487934"/>
    <lineage>
        <taxon>Bacteria</taxon>
        <taxon>Pseudomonadati</taxon>
        <taxon>Bacteroidota</taxon>
        <taxon>Cytophagia</taxon>
        <taxon>Cytophagales</taxon>
        <taxon>Cyclobacteriaceae</taxon>
        <taxon>Arthrospiribacter</taxon>
    </lineage>
</organism>
<accession>A0A951MGD0</accession>
<dbReference type="InterPro" id="IPR000801">
    <property type="entry name" value="Esterase-like"/>
</dbReference>
<evidence type="ECO:0000313" key="3">
    <source>
        <dbReference type="Proteomes" id="UP000727490"/>
    </source>
</evidence>
<dbReference type="PANTHER" id="PTHR48098">
    <property type="entry name" value="ENTEROCHELIN ESTERASE-RELATED"/>
    <property type="match status" value="1"/>
</dbReference>
<dbReference type="Pfam" id="PF00756">
    <property type="entry name" value="Esterase"/>
    <property type="match status" value="1"/>
</dbReference>
<evidence type="ECO:0000313" key="2">
    <source>
        <dbReference type="EMBL" id="MBW3470292.1"/>
    </source>
</evidence>
<feature type="chain" id="PRO_5036853624" evidence="1">
    <location>
        <begin position="22"/>
        <end position="390"/>
    </location>
</feature>
<proteinExistence type="predicted"/>
<dbReference type="AlphaFoldDB" id="A0A951MGD0"/>
<protein>
    <submittedName>
        <fullName evidence="2">Esterase</fullName>
    </submittedName>
</protein>
<comment type="caution">
    <text evidence="2">The sequence shown here is derived from an EMBL/GenBank/DDBJ whole genome shotgun (WGS) entry which is preliminary data.</text>
</comment>
<gene>
    <name evidence="2" type="ORF">EGN73_21120</name>
</gene>
<dbReference type="EMBL" id="RPHB01000013">
    <property type="protein sequence ID" value="MBW3470292.1"/>
    <property type="molecule type" value="Genomic_DNA"/>
</dbReference>
<dbReference type="RefSeq" id="WP_219294028.1">
    <property type="nucleotide sequence ID" value="NZ_RPHB01000013.1"/>
</dbReference>